<dbReference type="InterPro" id="IPR008927">
    <property type="entry name" value="6-PGluconate_DH-like_C_sf"/>
</dbReference>
<dbReference type="InterPro" id="IPR036291">
    <property type="entry name" value="NAD(P)-bd_dom_sf"/>
</dbReference>
<dbReference type="FunFam" id="3.40.50.720:FF:000307">
    <property type="entry name" value="2-dehydropantoate 2-reductase"/>
    <property type="match status" value="1"/>
</dbReference>
<feature type="domain" description="Ketopantoate reductase N-terminal" evidence="12">
    <location>
        <begin position="3"/>
        <end position="151"/>
    </location>
</feature>
<keyword evidence="8 11" id="KW-0560">Oxidoreductase</keyword>
<evidence type="ECO:0000256" key="4">
    <source>
        <dbReference type="ARBA" id="ARBA00013014"/>
    </source>
</evidence>
<dbReference type="GO" id="GO:0005737">
    <property type="term" value="C:cytoplasm"/>
    <property type="evidence" value="ECO:0007669"/>
    <property type="project" value="TreeGrafter"/>
</dbReference>
<dbReference type="PANTHER" id="PTHR21708:SF26">
    <property type="entry name" value="2-DEHYDROPANTOATE 2-REDUCTASE"/>
    <property type="match status" value="1"/>
</dbReference>
<name>A0A7V8JW22_9BURK</name>
<evidence type="ECO:0000256" key="10">
    <source>
        <dbReference type="ARBA" id="ARBA00048793"/>
    </source>
</evidence>
<dbReference type="Pfam" id="PF02558">
    <property type="entry name" value="ApbA"/>
    <property type="match status" value="1"/>
</dbReference>
<keyword evidence="7 11" id="KW-0521">NADP</keyword>
<dbReference type="InterPro" id="IPR013332">
    <property type="entry name" value="KPR_N"/>
</dbReference>
<dbReference type="GO" id="GO:0008677">
    <property type="term" value="F:2-dehydropantoate 2-reductase activity"/>
    <property type="evidence" value="ECO:0007669"/>
    <property type="project" value="UniProtKB-EC"/>
</dbReference>
<evidence type="ECO:0000256" key="7">
    <source>
        <dbReference type="ARBA" id="ARBA00022857"/>
    </source>
</evidence>
<dbReference type="InterPro" id="IPR013328">
    <property type="entry name" value="6PGD_dom2"/>
</dbReference>
<comment type="similarity">
    <text evidence="3 11">Belongs to the ketopantoate reductase family.</text>
</comment>
<evidence type="ECO:0000256" key="6">
    <source>
        <dbReference type="ARBA" id="ARBA00022655"/>
    </source>
</evidence>
<evidence type="ECO:0000256" key="8">
    <source>
        <dbReference type="ARBA" id="ARBA00023002"/>
    </source>
</evidence>
<evidence type="ECO:0000259" key="13">
    <source>
        <dbReference type="Pfam" id="PF08546"/>
    </source>
</evidence>
<comment type="function">
    <text evidence="1 11">Catalyzes the NADPH-dependent reduction of ketopantoate into pantoic acid.</text>
</comment>
<dbReference type="PANTHER" id="PTHR21708">
    <property type="entry name" value="PROBABLE 2-DEHYDROPANTOATE 2-REDUCTASE"/>
    <property type="match status" value="1"/>
</dbReference>
<evidence type="ECO:0000256" key="11">
    <source>
        <dbReference type="RuleBase" id="RU362068"/>
    </source>
</evidence>
<gene>
    <name evidence="14" type="primary">panE_2</name>
    <name evidence="14" type="ORF">GAK35_00463</name>
</gene>
<dbReference type="EC" id="1.1.1.169" evidence="4 11"/>
<feature type="domain" description="Ketopantoate reductase C-terminal" evidence="13">
    <location>
        <begin position="178"/>
        <end position="301"/>
    </location>
</feature>
<dbReference type="FunFam" id="1.10.1040.10:FF:000017">
    <property type="entry name" value="2-dehydropantoate 2-reductase"/>
    <property type="match status" value="1"/>
</dbReference>
<dbReference type="Gene3D" id="1.10.1040.10">
    <property type="entry name" value="N-(1-d-carboxylethyl)-l-norvaline Dehydrogenase, domain 2"/>
    <property type="match status" value="1"/>
</dbReference>
<comment type="caution">
    <text evidence="14">The sequence shown here is derived from an EMBL/GenBank/DDBJ whole genome shotgun (WGS) entry which is preliminary data.</text>
</comment>
<evidence type="ECO:0000256" key="3">
    <source>
        <dbReference type="ARBA" id="ARBA00007870"/>
    </source>
</evidence>
<keyword evidence="6 11" id="KW-0566">Pantothenate biosynthesis</keyword>
<dbReference type="Proteomes" id="UP000462435">
    <property type="component" value="Unassembled WGS sequence"/>
</dbReference>
<dbReference type="InterPro" id="IPR051402">
    <property type="entry name" value="KPR-Related"/>
</dbReference>
<accession>A0A7V8JW22</accession>
<dbReference type="SUPFAM" id="SSF48179">
    <property type="entry name" value="6-phosphogluconate dehydrogenase C-terminal domain-like"/>
    <property type="match status" value="1"/>
</dbReference>
<dbReference type="InterPro" id="IPR003710">
    <property type="entry name" value="ApbA"/>
</dbReference>
<evidence type="ECO:0000313" key="14">
    <source>
        <dbReference type="EMBL" id="KAF1047843.1"/>
    </source>
</evidence>
<evidence type="ECO:0000313" key="15">
    <source>
        <dbReference type="Proteomes" id="UP000462435"/>
    </source>
</evidence>
<dbReference type="AlphaFoldDB" id="A0A7V8JW22"/>
<dbReference type="UniPathway" id="UPA00028">
    <property type="reaction ID" value="UER00004"/>
</dbReference>
<dbReference type="EMBL" id="WNDX01000008">
    <property type="protein sequence ID" value="KAF1047843.1"/>
    <property type="molecule type" value="Genomic_DNA"/>
</dbReference>
<dbReference type="Pfam" id="PF08546">
    <property type="entry name" value="ApbA_C"/>
    <property type="match status" value="1"/>
</dbReference>
<dbReference type="InterPro" id="IPR013752">
    <property type="entry name" value="KPA_reductase"/>
</dbReference>
<comment type="pathway">
    <text evidence="2 11">Cofactor biosynthesis; (R)-pantothenate biosynthesis; (R)-pantoate from 3-methyl-2-oxobutanoate: step 2/2.</text>
</comment>
<evidence type="ECO:0000256" key="5">
    <source>
        <dbReference type="ARBA" id="ARBA00019465"/>
    </source>
</evidence>
<dbReference type="GO" id="GO:0015940">
    <property type="term" value="P:pantothenate biosynthetic process"/>
    <property type="evidence" value="ECO:0007669"/>
    <property type="project" value="UniProtKB-UniPathway"/>
</dbReference>
<dbReference type="Gene3D" id="3.40.50.720">
    <property type="entry name" value="NAD(P)-binding Rossmann-like Domain"/>
    <property type="match status" value="1"/>
</dbReference>
<sequence>MKILIVGAGAGGGYFGARLQDAGRDVTFLVRERRAALLREHGLRVKSPAGDLTLRDLKLVQSSQLLPQYDLVILSCKAYDLDDAIASVAPAIGGNAVILPLLNGMQHLDLLDQRFGAERVLGGQCVVASTLDAEGVIRHLNSFHGMTFGERAGGVSARSRAIHETLSGAAFDVNLSENILQSMWEKWTMLATLASCTSLMRASIGDILQGPGGLQFLEGVLAECAGIAELQGYKPGEAFYNRTRGMLAEHGSALTAPMFRDISANARIEADHIVGDLIKRGDAKGAKTTLLQLAYLHLKSYEAYRARVSGE</sequence>
<dbReference type="NCBIfam" id="TIGR00745">
    <property type="entry name" value="apbA_panE"/>
    <property type="match status" value="1"/>
</dbReference>
<evidence type="ECO:0000256" key="2">
    <source>
        <dbReference type="ARBA" id="ARBA00004994"/>
    </source>
</evidence>
<dbReference type="NCBIfam" id="NF005094">
    <property type="entry name" value="PRK06522.2-5"/>
    <property type="match status" value="1"/>
</dbReference>
<dbReference type="SUPFAM" id="SSF51735">
    <property type="entry name" value="NAD(P)-binding Rossmann-fold domains"/>
    <property type="match status" value="1"/>
</dbReference>
<evidence type="ECO:0000259" key="12">
    <source>
        <dbReference type="Pfam" id="PF02558"/>
    </source>
</evidence>
<proteinExistence type="inferred from homology"/>
<organism evidence="14 15">
    <name type="scientific">Herbaspirillum frisingense</name>
    <dbReference type="NCBI Taxonomy" id="92645"/>
    <lineage>
        <taxon>Bacteria</taxon>
        <taxon>Pseudomonadati</taxon>
        <taxon>Pseudomonadota</taxon>
        <taxon>Betaproteobacteria</taxon>
        <taxon>Burkholderiales</taxon>
        <taxon>Oxalobacteraceae</taxon>
        <taxon>Herbaspirillum</taxon>
    </lineage>
</organism>
<reference evidence="15" key="1">
    <citation type="journal article" date="2020" name="MBio">
        <title>Horizontal gene transfer to a defensive symbiont with a reduced genome amongst a multipartite beetle microbiome.</title>
        <authorList>
            <person name="Waterworth S.C."/>
            <person name="Florez L.V."/>
            <person name="Rees E.R."/>
            <person name="Hertweck C."/>
            <person name="Kaltenpoth M."/>
            <person name="Kwan J.C."/>
        </authorList>
    </citation>
    <scope>NUCLEOTIDE SEQUENCE [LARGE SCALE GENOMIC DNA]</scope>
</reference>
<comment type="catalytic activity">
    <reaction evidence="10 11">
        <text>(R)-pantoate + NADP(+) = 2-dehydropantoate + NADPH + H(+)</text>
        <dbReference type="Rhea" id="RHEA:16233"/>
        <dbReference type="ChEBI" id="CHEBI:11561"/>
        <dbReference type="ChEBI" id="CHEBI:15378"/>
        <dbReference type="ChEBI" id="CHEBI:15980"/>
        <dbReference type="ChEBI" id="CHEBI:57783"/>
        <dbReference type="ChEBI" id="CHEBI:58349"/>
        <dbReference type="EC" id="1.1.1.169"/>
    </reaction>
</comment>
<evidence type="ECO:0000256" key="1">
    <source>
        <dbReference type="ARBA" id="ARBA00002919"/>
    </source>
</evidence>
<evidence type="ECO:0000256" key="9">
    <source>
        <dbReference type="ARBA" id="ARBA00032024"/>
    </source>
</evidence>
<protein>
    <recommendedName>
        <fullName evidence="5 11">2-dehydropantoate 2-reductase</fullName>
        <ecNumber evidence="4 11">1.1.1.169</ecNumber>
    </recommendedName>
    <alternativeName>
        <fullName evidence="9 11">Ketopantoate reductase</fullName>
    </alternativeName>
</protein>